<dbReference type="PROSITE" id="PS51704">
    <property type="entry name" value="GP_PDE"/>
    <property type="match status" value="1"/>
</dbReference>
<name>A0A139P9B3_STROR</name>
<dbReference type="Pfam" id="PF16387">
    <property type="entry name" value="DUF4996"/>
    <property type="match status" value="1"/>
</dbReference>
<dbReference type="SUPFAM" id="SSF51695">
    <property type="entry name" value="PLC-like phosphodiesterases"/>
    <property type="match status" value="1"/>
</dbReference>
<dbReference type="PANTHER" id="PTHR46211:SF14">
    <property type="entry name" value="GLYCEROPHOSPHODIESTER PHOSPHODIESTERASE"/>
    <property type="match status" value="1"/>
</dbReference>
<dbReference type="PANTHER" id="PTHR46211">
    <property type="entry name" value="GLYCEROPHOSPHORYL DIESTER PHOSPHODIESTERASE"/>
    <property type="match status" value="1"/>
</dbReference>
<keyword evidence="2" id="KW-0378">Hydrolase</keyword>
<dbReference type="GO" id="GO:0006629">
    <property type="term" value="P:lipid metabolic process"/>
    <property type="evidence" value="ECO:0007669"/>
    <property type="project" value="InterPro"/>
</dbReference>
<proteinExistence type="predicted"/>
<dbReference type="PATRIC" id="fig|1303.79.peg.2044"/>
<gene>
    <name evidence="2" type="ORF">SORDD16_01731</name>
</gene>
<dbReference type="EMBL" id="LQOB01000306">
    <property type="protein sequence ID" value="KXT84752.1"/>
    <property type="molecule type" value="Genomic_DNA"/>
</dbReference>
<dbReference type="InterPro" id="IPR032160">
    <property type="entry name" value="DUF4996"/>
</dbReference>
<accession>A0A139P9B3</accession>
<dbReference type="OrthoDB" id="1854250at2"/>
<reference evidence="2 3" key="1">
    <citation type="submission" date="2016-01" db="EMBL/GenBank/DDBJ databases">
        <title>Highly variable Streptococcus oralis are common among viridans streptococci isolated from primates.</title>
        <authorList>
            <person name="Denapaite D."/>
            <person name="Rieger M."/>
            <person name="Koendgen S."/>
            <person name="Brueckner R."/>
            <person name="Ochigava I."/>
            <person name="Kappeler P."/>
            <person name="Maetz-Rensing K."/>
            <person name="Leendertz F."/>
            <person name="Hakenbeck R."/>
        </authorList>
    </citation>
    <scope>NUCLEOTIDE SEQUENCE [LARGE SCALE GENOMIC DNA]</scope>
    <source>
        <strain evidence="2 3">DD16</strain>
    </source>
</reference>
<dbReference type="InterPro" id="IPR017946">
    <property type="entry name" value="PLC-like_Pdiesterase_TIM-brl"/>
</dbReference>
<dbReference type="EC" id="3.1.4.46" evidence="2"/>
<dbReference type="AlphaFoldDB" id="A0A139P9B3"/>
<evidence type="ECO:0000313" key="2">
    <source>
        <dbReference type="EMBL" id="KXT84752.1"/>
    </source>
</evidence>
<comment type="caution">
    <text evidence="2">The sequence shown here is derived from an EMBL/GenBank/DDBJ whole genome shotgun (WGS) entry which is preliminary data.</text>
</comment>
<protein>
    <submittedName>
        <fullName evidence="2">Glycerophosphoryl diester phosphodiesterase</fullName>
        <ecNumber evidence="2">3.1.4.46</ecNumber>
    </submittedName>
</protein>
<dbReference type="Gene3D" id="3.20.20.190">
    <property type="entry name" value="Phosphatidylinositol (PI) phosphodiesterase"/>
    <property type="match status" value="1"/>
</dbReference>
<dbReference type="Pfam" id="PF03009">
    <property type="entry name" value="GDPD"/>
    <property type="match status" value="1"/>
</dbReference>
<sequence>MIGQESYQEINRFLNQELEKKKVLIAVHRGSSAGNIVENTIPAYEASLQMGGDIVEADVFKTSDDQLYHFHNGMERKNFQKDFDIRSLSSQELKDLTYCNSNLSAISYPVEKLEDTLRYFKGRCLINIDRAWDFFPLICDLVKQEDMVEQVILKGPLEEETLQFLAGEETKFLFMPKISKLAQLDLLKQYPEVNIIGVEIKAETEADDFYQAETIQELKDANLCVWINALTMNDEKKLFAGHDDNTSILQSADQGWGVLLEKGADIIQTDWPSLVVRYLESKGLH</sequence>
<dbReference type="CDD" id="cd08566">
    <property type="entry name" value="GDPD_AtGDE_like"/>
    <property type="match status" value="1"/>
</dbReference>
<dbReference type="Proteomes" id="UP000072653">
    <property type="component" value="Unassembled WGS sequence"/>
</dbReference>
<evidence type="ECO:0000259" key="1">
    <source>
        <dbReference type="PROSITE" id="PS51704"/>
    </source>
</evidence>
<organism evidence="2 3">
    <name type="scientific">Streptococcus oralis</name>
    <dbReference type="NCBI Taxonomy" id="1303"/>
    <lineage>
        <taxon>Bacteria</taxon>
        <taxon>Bacillati</taxon>
        <taxon>Bacillota</taxon>
        <taxon>Bacilli</taxon>
        <taxon>Lactobacillales</taxon>
        <taxon>Streptococcaceae</taxon>
        <taxon>Streptococcus</taxon>
    </lineage>
</organism>
<dbReference type="InterPro" id="IPR030395">
    <property type="entry name" value="GP_PDE_dom"/>
</dbReference>
<dbReference type="RefSeq" id="WP_061453224.1">
    <property type="nucleotide sequence ID" value="NZ_KQ969557.1"/>
</dbReference>
<evidence type="ECO:0000313" key="3">
    <source>
        <dbReference type="Proteomes" id="UP000072653"/>
    </source>
</evidence>
<dbReference type="GO" id="GO:0008889">
    <property type="term" value="F:glycerophosphodiester phosphodiesterase activity"/>
    <property type="evidence" value="ECO:0007669"/>
    <property type="project" value="UniProtKB-EC"/>
</dbReference>
<feature type="domain" description="GP-PDE" evidence="1">
    <location>
        <begin position="23"/>
        <end position="285"/>
    </location>
</feature>